<sequence>MGVILGKAFSKENHYSTSTDERSRSKCLFHSTFQTPLSAAPASFPAKKYRPNEAAAHLRTYPPQRLQLHQCCSKSRSRGAAAPRKQTHAGTFWAPAAHSLFLPSSFRWIRSRGDGCVCGVPSLQQHVRAYKYVCVGGVCAVVGPFRAFEFHSSDSRLVVTSFLEKWKKKKQQNKIGGIKQKAMKEIYKTINVIITYSVPNDHQCVNFLLLFLSLSPSLPSAVLQWSRRSPKAPHMALICLQQ</sequence>
<comment type="caution">
    <text evidence="1">The sequence shown here is derived from an EMBL/GenBank/DDBJ whole genome shotgun (WGS) entry which is preliminary data.</text>
</comment>
<gene>
    <name evidence="1" type="ORF">TCDM_11608</name>
</gene>
<dbReference type="Proteomes" id="UP000017861">
    <property type="component" value="Unassembled WGS sequence"/>
</dbReference>
<accession>V5AJL8</accession>
<dbReference type="VEuPathDB" id="TriTrypDB:TCDM_11608"/>
<evidence type="ECO:0000313" key="2">
    <source>
        <dbReference type="Proteomes" id="UP000017861"/>
    </source>
</evidence>
<reference evidence="1 2" key="1">
    <citation type="journal article" date="2014" name="Genome Announc.">
        <title>Trypanosoma cruzi Clone Dm28c Draft Genome Sequence.</title>
        <authorList>
            <person name="Grisard E.C."/>
            <person name="Teixeira S.M."/>
            <person name="de Almeida L.G."/>
            <person name="Stoco P.H."/>
            <person name="Gerber A.L."/>
            <person name="Talavera-Lopez C."/>
            <person name="Lima O.C."/>
            <person name="Andersson B."/>
            <person name="de Vasconcelos A.T."/>
        </authorList>
    </citation>
    <scope>NUCLEOTIDE SEQUENCE [LARGE SCALE GENOMIC DNA]</scope>
    <source>
        <strain evidence="1 2">Dm28c</strain>
    </source>
</reference>
<evidence type="ECO:0000313" key="1">
    <source>
        <dbReference type="EMBL" id="ESS60845.1"/>
    </source>
</evidence>
<protein>
    <submittedName>
        <fullName evidence="1">Uncharacterized protein</fullName>
    </submittedName>
</protein>
<name>V5AJL8_TRYCR</name>
<proteinExistence type="predicted"/>
<dbReference type="EMBL" id="AYLP01000385">
    <property type="protein sequence ID" value="ESS60845.1"/>
    <property type="molecule type" value="Genomic_DNA"/>
</dbReference>
<organism evidence="1 2">
    <name type="scientific">Trypanosoma cruzi Dm28c</name>
    <dbReference type="NCBI Taxonomy" id="1416333"/>
    <lineage>
        <taxon>Eukaryota</taxon>
        <taxon>Discoba</taxon>
        <taxon>Euglenozoa</taxon>
        <taxon>Kinetoplastea</taxon>
        <taxon>Metakinetoplastina</taxon>
        <taxon>Trypanosomatida</taxon>
        <taxon>Trypanosomatidae</taxon>
        <taxon>Trypanosoma</taxon>
        <taxon>Schizotrypanum</taxon>
    </lineage>
</organism>
<dbReference type="AlphaFoldDB" id="V5AJL8"/>